<dbReference type="PANTHER" id="PTHR33112">
    <property type="entry name" value="DOMAIN PROTEIN, PUTATIVE-RELATED"/>
    <property type="match status" value="1"/>
</dbReference>
<protein>
    <submittedName>
        <fullName evidence="3">Het-domain-containing</fullName>
    </submittedName>
</protein>
<organism evidence="3 4">
    <name type="scientific">Trichoderma arundinaceum</name>
    <dbReference type="NCBI Taxonomy" id="490622"/>
    <lineage>
        <taxon>Eukaryota</taxon>
        <taxon>Fungi</taxon>
        <taxon>Dikarya</taxon>
        <taxon>Ascomycota</taxon>
        <taxon>Pezizomycotina</taxon>
        <taxon>Sordariomycetes</taxon>
        <taxon>Hypocreomycetidae</taxon>
        <taxon>Hypocreales</taxon>
        <taxon>Hypocreaceae</taxon>
        <taxon>Trichoderma</taxon>
    </lineage>
</organism>
<reference evidence="3 4" key="1">
    <citation type="journal article" date="2018" name="PLoS Pathog.">
        <title>Evolution of structural diversity of trichothecenes, a family of toxins produced by plant pathogenic and entomopathogenic fungi.</title>
        <authorList>
            <person name="Proctor R.H."/>
            <person name="McCormick S.P."/>
            <person name="Kim H.S."/>
            <person name="Cardoza R.E."/>
            <person name="Stanley A.M."/>
            <person name="Lindo L."/>
            <person name="Kelly A."/>
            <person name="Brown D.W."/>
            <person name="Lee T."/>
            <person name="Vaughan M.M."/>
            <person name="Alexander N.J."/>
            <person name="Busman M."/>
            <person name="Gutierrez S."/>
        </authorList>
    </citation>
    <scope>NUCLEOTIDE SEQUENCE [LARGE SCALE GENOMIC DNA]</scope>
    <source>
        <strain evidence="3 4">IBT 40837</strain>
    </source>
</reference>
<gene>
    <name evidence="3" type="ORF">TARUN_1510</name>
</gene>
<comment type="caution">
    <text evidence="3">The sequence shown here is derived from an EMBL/GenBank/DDBJ whole genome shotgun (WGS) entry which is preliminary data.</text>
</comment>
<evidence type="ECO:0000313" key="3">
    <source>
        <dbReference type="EMBL" id="RFU80686.1"/>
    </source>
</evidence>
<dbReference type="STRING" id="490622.A0A395NX62"/>
<feature type="coiled-coil region" evidence="1">
    <location>
        <begin position="706"/>
        <end position="733"/>
    </location>
</feature>
<dbReference type="OrthoDB" id="5362512at2759"/>
<accession>A0A395NX62</accession>
<keyword evidence="4" id="KW-1185">Reference proteome</keyword>
<evidence type="ECO:0000259" key="2">
    <source>
        <dbReference type="Pfam" id="PF06985"/>
    </source>
</evidence>
<sequence>MESNDSIPFSNDIANCQTCLDLRADYLCRMVRRFPGYTTNAPHSCSTKKLAQSADDGCFGCSLLNTAVEEIKKKFDFSFTTAEIEYLSDEKLQGLSLKLWLIQGPNIDAECDERTRARATWGLNLELRRGSGLDDANAEIRISSPNYEIFIHENAMEALLPYSAVRSKPHRSESTGSDAAAEWTLKQLQRCESNHPSCWPSNKESKRSNLVELPTRVIDIGDDTVDSSASSLCLRETRGGHGNYACLSHCWGLKDSDSVNQRPLETTEGNLASFLERIPYEMLPKSFQEAVIFTRKLGIRYLWIDSLCIVQNSPKDWAYEAGKMATVFQNATITLAAASSSNSQGGLFRERKTTMGISDGLIQDTKIFIREFPDVNFFDYQMVGGSIGRSVSPLMKRAWVFQERLLSRRFLVFSPLELVWECKCAAESESGHPWIARSVREKLLVGENDGSLKLSYPSDVLPAMAGLAKRLSSFFNCDYVAGLWRDSFLSGLLWIRNQTMLYQEKTRAKDHRRPGVPSWSWASPGTPISSVPALKDAFVDGNDAHAVLSGYLIPMVVGEHGCAVIQGMMGGGMHGFQRYQDFNWSTPGTCQIVHGDRLYGLPIAAMRRDVSLEYDLEIVFLILRSKQSQVDTECQHNGVFERVGIGHLSLLTLKPYQYILEGEDGRYKNRGGSQFALNHRNQVSSSFRNEGIEYDYNMDMYGLPHLELIHRQLEQEVARLKDWQRRRDDQEHQAHERTIITIV</sequence>
<dbReference type="Pfam" id="PF06985">
    <property type="entry name" value="HET"/>
    <property type="match status" value="1"/>
</dbReference>
<dbReference type="AlphaFoldDB" id="A0A395NX62"/>
<dbReference type="EMBL" id="PXOA01000097">
    <property type="protein sequence ID" value="RFU80686.1"/>
    <property type="molecule type" value="Genomic_DNA"/>
</dbReference>
<keyword evidence="1" id="KW-0175">Coiled coil</keyword>
<name>A0A395NX62_TRIAR</name>
<dbReference type="InterPro" id="IPR010730">
    <property type="entry name" value="HET"/>
</dbReference>
<dbReference type="PANTHER" id="PTHR33112:SF9">
    <property type="entry name" value="HETEROKARYON INCOMPATIBILITY DOMAIN-CONTAINING PROTEIN"/>
    <property type="match status" value="1"/>
</dbReference>
<proteinExistence type="predicted"/>
<evidence type="ECO:0000313" key="4">
    <source>
        <dbReference type="Proteomes" id="UP000266272"/>
    </source>
</evidence>
<dbReference type="Proteomes" id="UP000266272">
    <property type="component" value="Unassembled WGS sequence"/>
</dbReference>
<feature type="domain" description="Heterokaryon incompatibility" evidence="2">
    <location>
        <begin position="244"/>
        <end position="403"/>
    </location>
</feature>
<evidence type="ECO:0000256" key="1">
    <source>
        <dbReference type="SAM" id="Coils"/>
    </source>
</evidence>